<name>A0A9W7XV91_9FUNG</name>
<sequence length="118" mass="12762">MKVSVTAITCVILYALSMAAAGLTMGEMDAIESFLEGIEEVGKTTNGPTREEVVHDLAKGLGLRTSAGMLYKYSPDAKAAYSSIYDTLVYLSVSGFSTPAQKRELAKVTKYFEHNLLN</sequence>
<keyword evidence="3" id="KW-1185">Reference proteome</keyword>
<keyword evidence="1" id="KW-0732">Signal</keyword>
<protein>
    <submittedName>
        <fullName evidence="2">Uncharacterized protein</fullName>
    </submittedName>
</protein>
<comment type="caution">
    <text evidence="2">The sequence shown here is derived from an EMBL/GenBank/DDBJ whole genome shotgun (WGS) entry which is preliminary data.</text>
</comment>
<dbReference type="AlphaFoldDB" id="A0A9W7XV91"/>
<gene>
    <name evidence="2" type="ORF">LPJ53_005653</name>
</gene>
<dbReference type="EMBL" id="JANBOJ010000366">
    <property type="protein sequence ID" value="KAJ1719617.1"/>
    <property type="molecule type" value="Genomic_DNA"/>
</dbReference>
<feature type="signal peptide" evidence="1">
    <location>
        <begin position="1"/>
        <end position="21"/>
    </location>
</feature>
<reference evidence="2" key="1">
    <citation type="submission" date="2022-07" db="EMBL/GenBank/DDBJ databases">
        <title>Phylogenomic reconstructions and comparative analyses of Kickxellomycotina fungi.</title>
        <authorList>
            <person name="Reynolds N.K."/>
            <person name="Stajich J.E."/>
            <person name="Barry K."/>
            <person name="Grigoriev I.V."/>
            <person name="Crous P."/>
            <person name="Smith M.E."/>
        </authorList>
    </citation>
    <scope>NUCLEOTIDE SEQUENCE</scope>
    <source>
        <strain evidence="2">NBRC 32514</strain>
    </source>
</reference>
<feature type="chain" id="PRO_5040851446" evidence="1">
    <location>
        <begin position="22"/>
        <end position="118"/>
    </location>
</feature>
<organism evidence="2 3">
    <name type="scientific">Coemansia erecta</name>
    <dbReference type="NCBI Taxonomy" id="147472"/>
    <lineage>
        <taxon>Eukaryota</taxon>
        <taxon>Fungi</taxon>
        <taxon>Fungi incertae sedis</taxon>
        <taxon>Zoopagomycota</taxon>
        <taxon>Kickxellomycotina</taxon>
        <taxon>Kickxellomycetes</taxon>
        <taxon>Kickxellales</taxon>
        <taxon>Kickxellaceae</taxon>
        <taxon>Coemansia</taxon>
    </lineage>
</organism>
<dbReference type="OrthoDB" id="5549017at2759"/>
<proteinExistence type="predicted"/>
<accession>A0A9W7XV91</accession>
<evidence type="ECO:0000313" key="2">
    <source>
        <dbReference type="EMBL" id="KAJ1719617.1"/>
    </source>
</evidence>
<evidence type="ECO:0000256" key="1">
    <source>
        <dbReference type="SAM" id="SignalP"/>
    </source>
</evidence>
<evidence type="ECO:0000313" key="3">
    <source>
        <dbReference type="Proteomes" id="UP001149813"/>
    </source>
</evidence>
<dbReference type="Proteomes" id="UP001149813">
    <property type="component" value="Unassembled WGS sequence"/>
</dbReference>